<evidence type="ECO:0000313" key="2">
    <source>
        <dbReference type="Proteomes" id="UP001645038"/>
    </source>
</evidence>
<gene>
    <name evidence="1" type="ORF">EI547_18885</name>
</gene>
<dbReference type="Proteomes" id="UP001645038">
    <property type="component" value="Unassembled WGS sequence"/>
</dbReference>
<comment type="caution">
    <text evidence="1">The sequence shown here is derived from an EMBL/GenBank/DDBJ whole genome shotgun (WGS) entry which is preliminary data.</text>
</comment>
<name>A0ABR9G3M3_9GAMM</name>
<evidence type="ECO:0000313" key="1">
    <source>
        <dbReference type="EMBL" id="MBE0465486.1"/>
    </source>
</evidence>
<sequence>MQIDISNIRASTAGGSTPDPATILALLDRLEAAEAREIELVETLKHIRGASSCCDAWDHIDEVVPYDAALYS</sequence>
<accession>A0ABR9G3M3</accession>
<dbReference type="RefSeq" id="WP_192539901.1">
    <property type="nucleotide sequence ID" value="NZ_RRZB01000104.1"/>
</dbReference>
<proteinExistence type="predicted"/>
<reference evidence="1 2" key="1">
    <citation type="submission" date="2020-07" db="EMBL/GenBank/DDBJ databases">
        <title>Halophilic bacteria isolated from french cheeses.</title>
        <authorList>
            <person name="Kothe C.I."/>
            <person name="Farah-Kraiem B."/>
            <person name="Renault P."/>
            <person name="Dridi B."/>
        </authorList>
    </citation>
    <scope>NUCLEOTIDE SEQUENCE [LARGE SCALE GENOMIC DNA]</scope>
    <source>
        <strain evidence="1 2">FME20</strain>
    </source>
</reference>
<dbReference type="EMBL" id="RRZB01000104">
    <property type="protein sequence ID" value="MBE0465486.1"/>
    <property type="molecule type" value="Genomic_DNA"/>
</dbReference>
<keyword evidence="2" id="KW-1185">Reference proteome</keyword>
<protein>
    <submittedName>
        <fullName evidence="1">Uncharacterized protein</fullName>
    </submittedName>
</protein>
<organism evidence="1 2">
    <name type="scientific">Halomonas colorata</name>
    <dbReference type="NCBI Taxonomy" id="2742615"/>
    <lineage>
        <taxon>Bacteria</taxon>
        <taxon>Pseudomonadati</taxon>
        <taxon>Pseudomonadota</taxon>
        <taxon>Gammaproteobacteria</taxon>
        <taxon>Oceanospirillales</taxon>
        <taxon>Halomonadaceae</taxon>
        <taxon>Halomonas</taxon>
    </lineage>
</organism>